<keyword evidence="4" id="KW-0963">Cytoplasm</keyword>
<dbReference type="SUPFAM" id="SSF51905">
    <property type="entry name" value="FAD/NAD(P)-binding domain"/>
    <property type="match status" value="1"/>
</dbReference>
<name>A0AAW1PJW4_9CHLO</name>
<evidence type="ECO:0000259" key="8">
    <source>
        <dbReference type="Pfam" id="PF01593"/>
    </source>
</evidence>
<evidence type="ECO:0000313" key="10">
    <source>
        <dbReference type="Proteomes" id="UP001489004"/>
    </source>
</evidence>
<comment type="subcellular location">
    <subcellularLocation>
        <location evidence="2">Cytoplasm</location>
    </subcellularLocation>
</comment>
<comment type="cofactor">
    <cofactor evidence="1">
        <name>FAD</name>
        <dbReference type="ChEBI" id="CHEBI:57692"/>
    </cofactor>
</comment>
<evidence type="ECO:0000256" key="6">
    <source>
        <dbReference type="ARBA" id="ARBA00022827"/>
    </source>
</evidence>
<dbReference type="Gene3D" id="3.50.50.60">
    <property type="entry name" value="FAD/NAD(P)-binding domain"/>
    <property type="match status" value="2"/>
</dbReference>
<keyword evidence="6" id="KW-0274">FAD</keyword>
<accession>A0AAW1PJW4</accession>
<dbReference type="GO" id="GO:0005737">
    <property type="term" value="C:cytoplasm"/>
    <property type="evidence" value="ECO:0007669"/>
    <property type="project" value="UniProtKB-SubCell"/>
</dbReference>
<keyword evidence="7" id="KW-0560">Oxidoreductase</keyword>
<dbReference type="InterPro" id="IPR002937">
    <property type="entry name" value="Amino_oxidase"/>
</dbReference>
<reference evidence="9 10" key="1">
    <citation type="journal article" date="2024" name="Nat. Commun.">
        <title>Phylogenomics reveals the evolutionary origins of lichenization in chlorophyte algae.</title>
        <authorList>
            <person name="Puginier C."/>
            <person name="Libourel C."/>
            <person name="Otte J."/>
            <person name="Skaloud P."/>
            <person name="Haon M."/>
            <person name="Grisel S."/>
            <person name="Petersen M."/>
            <person name="Berrin J.G."/>
            <person name="Delaux P.M."/>
            <person name="Dal Grande F."/>
            <person name="Keller J."/>
        </authorList>
    </citation>
    <scope>NUCLEOTIDE SEQUENCE [LARGE SCALE GENOMIC DNA]</scope>
    <source>
        <strain evidence="9 10">SAG 2043</strain>
    </source>
</reference>
<feature type="domain" description="Amine oxidase" evidence="8">
    <location>
        <begin position="322"/>
        <end position="387"/>
    </location>
</feature>
<keyword evidence="10" id="KW-1185">Reference proteome</keyword>
<evidence type="ECO:0000256" key="2">
    <source>
        <dbReference type="ARBA" id="ARBA00004496"/>
    </source>
</evidence>
<evidence type="ECO:0000256" key="7">
    <source>
        <dbReference type="ARBA" id="ARBA00023002"/>
    </source>
</evidence>
<evidence type="ECO:0000256" key="4">
    <source>
        <dbReference type="ARBA" id="ARBA00022490"/>
    </source>
</evidence>
<dbReference type="GO" id="GO:0046592">
    <property type="term" value="F:polyamine oxidase activity"/>
    <property type="evidence" value="ECO:0007669"/>
    <property type="project" value="TreeGrafter"/>
</dbReference>
<evidence type="ECO:0000313" key="9">
    <source>
        <dbReference type="EMBL" id="KAK9810120.1"/>
    </source>
</evidence>
<dbReference type="InterPro" id="IPR036188">
    <property type="entry name" value="FAD/NAD-bd_sf"/>
</dbReference>
<evidence type="ECO:0000256" key="1">
    <source>
        <dbReference type="ARBA" id="ARBA00001974"/>
    </source>
</evidence>
<sequence length="391" mass="41081">MRPQKVVVVGAGYSGLAAARTISQEAAPGTSVIVLEAGNRIGGRACTAEFAGCGKVALGATWLHGLIGNPIFELAVQHGFLTGEEVKQKDDFFGAAKWAREGRTDLLQGEELDTILEGAALWSEAIENIEEGPGLAAASTVGEYMQHAWQQVASQPGMTPERLRLFAQAWHWRELLQRAMDGCHTTHDMSAAGLAGYGELEGPNLPLPDGLQALAEVLAEGLDIRLGHAVQRISWGAEGVTVTCANGVVLEADAVIVTVSLGVLKASHEQLFQPPLPAAKVRAINKLAMGVVDKIFVSFDSEEHAHKPSYLADGAGQSSQASAGSYSYIAAGASARDTEALAEPIRVESGGRTVPVVLFSGEATHATFFGTVHGAYMTGQQAAREVIAAQH</sequence>
<comment type="similarity">
    <text evidence="3">Belongs to the flavin monoamine oxidase family.</text>
</comment>
<evidence type="ECO:0000256" key="3">
    <source>
        <dbReference type="ARBA" id="ARBA00005995"/>
    </source>
</evidence>
<comment type="caution">
    <text evidence="9">The sequence shown here is derived from an EMBL/GenBank/DDBJ whole genome shotgun (WGS) entry which is preliminary data.</text>
</comment>
<gene>
    <name evidence="9" type="ORF">WJX72_005080</name>
</gene>
<dbReference type="EMBL" id="JALJOR010000010">
    <property type="protein sequence ID" value="KAK9810120.1"/>
    <property type="molecule type" value="Genomic_DNA"/>
</dbReference>
<organism evidence="9 10">
    <name type="scientific">[Myrmecia] bisecta</name>
    <dbReference type="NCBI Taxonomy" id="41462"/>
    <lineage>
        <taxon>Eukaryota</taxon>
        <taxon>Viridiplantae</taxon>
        <taxon>Chlorophyta</taxon>
        <taxon>core chlorophytes</taxon>
        <taxon>Trebouxiophyceae</taxon>
        <taxon>Trebouxiales</taxon>
        <taxon>Trebouxiaceae</taxon>
        <taxon>Myrmecia</taxon>
    </lineage>
</organism>
<dbReference type="Proteomes" id="UP001489004">
    <property type="component" value="Unassembled WGS sequence"/>
</dbReference>
<protein>
    <recommendedName>
        <fullName evidence="8">Amine oxidase domain-containing protein</fullName>
    </recommendedName>
</protein>
<keyword evidence="5" id="KW-0285">Flavoprotein</keyword>
<dbReference type="InterPro" id="IPR050281">
    <property type="entry name" value="Flavin_monoamine_oxidase"/>
</dbReference>
<dbReference type="PANTHER" id="PTHR10742:SF405">
    <property type="entry name" value="PEROXISOMAL N(1)-ACETYL-SPERMINE_SPERMIDINE OXIDASE"/>
    <property type="match status" value="1"/>
</dbReference>
<proteinExistence type="inferred from homology"/>
<evidence type="ECO:0000256" key="5">
    <source>
        <dbReference type="ARBA" id="ARBA00022630"/>
    </source>
</evidence>
<dbReference type="Pfam" id="PF01593">
    <property type="entry name" value="Amino_oxidase"/>
    <property type="match status" value="2"/>
</dbReference>
<dbReference type="PANTHER" id="PTHR10742">
    <property type="entry name" value="FLAVIN MONOAMINE OXIDASE"/>
    <property type="match status" value="1"/>
</dbReference>
<feature type="domain" description="Amine oxidase" evidence="8">
    <location>
        <begin position="14"/>
        <end position="302"/>
    </location>
</feature>
<dbReference type="AlphaFoldDB" id="A0AAW1PJW4"/>